<keyword evidence="12" id="KW-1185">Reference proteome</keyword>
<comment type="caution">
    <text evidence="11">The sequence shown here is derived from an EMBL/GenBank/DDBJ whole genome shotgun (WGS) entry which is preliminary data.</text>
</comment>
<dbReference type="SMART" id="SM00304">
    <property type="entry name" value="HAMP"/>
    <property type="match status" value="1"/>
</dbReference>
<evidence type="ECO:0000256" key="4">
    <source>
        <dbReference type="ARBA" id="ARBA00023136"/>
    </source>
</evidence>
<evidence type="ECO:0000256" key="8">
    <source>
        <dbReference type="SAM" id="Phobius"/>
    </source>
</evidence>
<feature type="domain" description="HAMP" evidence="10">
    <location>
        <begin position="289"/>
        <end position="342"/>
    </location>
</feature>
<proteinExistence type="inferred from homology"/>
<keyword evidence="4 8" id="KW-0472">Membrane</keyword>
<dbReference type="SMART" id="SM00283">
    <property type="entry name" value="MA"/>
    <property type="match status" value="1"/>
</dbReference>
<dbReference type="InterPro" id="IPR003660">
    <property type="entry name" value="HAMP_dom"/>
</dbReference>
<organism evidence="11 12">
    <name type="scientific">Corallincola platygyrae</name>
    <dbReference type="NCBI Taxonomy" id="1193278"/>
    <lineage>
        <taxon>Bacteria</taxon>
        <taxon>Pseudomonadati</taxon>
        <taxon>Pseudomonadota</taxon>
        <taxon>Gammaproteobacteria</taxon>
        <taxon>Alteromonadales</taxon>
        <taxon>Psychromonadaceae</taxon>
        <taxon>Corallincola</taxon>
    </lineage>
</organism>
<dbReference type="SMART" id="SM01358">
    <property type="entry name" value="HBM"/>
    <property type="match status" value="1"/>
</dbReference>
<protein>
    <submittedName>
        <fullName evidence="11">Methyl-accepting chemotaxis protein</fullName>
    </submittedName>
</protein>
<gene>
    <name evidence="11" type="ORF">ACFSJ3_12020</name>
</gene>
<dbReference type="InterPro" id="IPR004089">
    <property type="entry name" value="MCPsignal_dom"/>
</dbReference>
<accession>A0ABW4XNJ4</accession>
<dbReference type="CDD" id="cd11386">
    <property type="entry name" value="MCP_signal"/>
    <property type="match status" value="1"/>
</dbReference>
<feature type="domain" description="Methyl-accepting transducer" evidence="9">
    <location>
        <begin position="347"/>
        <end position="583"/>
    </location>
</feature>
<sequence>MTISQKLKLNMAISVLGALLLALGGVWAIGKVQQLERALVAVEELNSSMLTLRRHEKDFLARKLEKYEGKFVAEVNDFRALNTELYGLIDDDTLHAEETQLASIIDEYEKLFIALVAQQRVMGFDHKSGLNGELRAAVHSAEKLLFAQKSYELAADMLQLRRNEKDFMLRSDAKYLDKFAQNMAQLRKDLAGSSLSSGVKGQLSKLLDAYEQKFGAYAAGAQKMGLDQNSGIRGELRSVIHQSETILKQLQEDLKPKIADRISTVNGMLIGFAIIIVAIILFLSLQIGRAINKPVQALMNATRKVADTNDLTLRVDVDEKNELGAVSENFNHMMENFRALIVDVNGAVQSLNQATEQLSANSDRTLDGMQHQLSETDMVATAATEMGATIDEIAKNTEMAAANAEETNRNAEAGRSEVDATVNRIRSLSERLVESSDVVSQLEHDSETIGSVLDVIRGIAEQTNLLALNAAIEAARAGEQGRGFAVVADEVRNLAMRTQESTQEISNIIENLQARTHDIVGLMGSCREEGMGSAEQAETAGELLGQITADVTHIMDMSTQIATAIEEQSHVAAEVNRNVTNIRDIASQSVEDSNDNARATNDVAKQAAHLSESISAFKV</sequence>
<keyword evidence="3 8" id="KW-1133">Transmembrane helix</keyword>
<dbReference type="EMBL" id="JBHUHT010000012">
    <property type="protein sequence ID" value="MFD2096714.1"/>
    <property type="molecule type" value="Genomic_DNA"/>
</dbReference>
<dbReference type="Pfam" id="PF00672">
    <property type="entry name" value="HAMP"/>
    <property type="match status" value="1"/>
</dbReference>
<dbReference type="Gene3D" id="1.10.287.950">
    <property type="entry name" value="Methyl-accepting chemotaxis protein"/>
    <property type="match status" value="1"/>
</dbReference>
<keyword evidence="5 7" id="KW-0807">Transducer</keyword>
<dbReference type="RefSeq" id="WP_345338894.1">
    <property type="nucleotide sequence ID" value="NZ_BAABLI010000008.1"/>
</dbReference>
<name>A0ABW4XNJ4_9GAMM</name>
<evidence type="ECO:0000256" key="6">
    <source>
        <dbReference type="ARBA" id="ARBA00029447"/>
    </source>
</evidence>
<dbReference type="CDD" id="cd06225">
    <property type="entry name" value="HAMP"/>
    <property type="match status" value="1"/>
</dbReference>
<evidence type="ECO:0000313" key="11">
    <source>
        <dbReference type="EMBL" id="MFD2096714.1"/>
    </source>
</evidence>
<feature type="transmembrane region" description="Helical" evidence="8">
    <location>
        <begin position="265"/>
        <end position="285"/>
    </location>
</feature>
<dbReference type="PANTHER" id="PTHR32089">
    <property type="entry name" value="METHYL-ACCEPTING CHEMOTAXIS PROTEIN MCPB"/>
    <property type="match status" value="1"/>
</dbReference>
<dbReference type="PROSITE" id="PS50111">
    <property type="entry name" value="CHEMOTAXIS_TRANSDUC_2"/>
    <property type="match status" value="1"/>
</dbReference>
<evidence type="ECO:0000256" key="1">
    <source>
        <dbReference type="ARBA" id="ARBA00004141"/>
    </source>
</evidence>
<evidence type="ECO:0000259" key="10">
    <source>
        <dbReference type="PROSITE" id="PS50885"/>
    </source>
</evidence>
<dbReference type="Proteomes" id="UP001597380">
    <property type="component" value="Unassembled WGS sequence"/>
</dbReference>
<evidence type="ECO:0000256" key="7">
    <source>
        <dbReference type="PROSITE-ProRule" id="PRU00284"/>
    </source>
</evidence>
<evidence type="ECO:0000256" key="2">
    <source>
        <dbReference type="ARBA" id="ARBA00022692"/>
    </source>
</evidence>
<dbReference type="PROSITE" id="PS50885">
    <property type="entry name" value="HAMP"/>
    <property type="match status" value="1"/>
</dbReference>
<dbReference type="Pfam" id="PF00015">
    <property type="entry name" value="MCPsignal"/>
    <property type="match status" value="1"/>
</dbReference>
<evidence type="ECO:0000313" key="12">
    <source>
        <dbReference type="Proteomes" id="UP001597380"/>
    </source>
</evidence>
<keyword evidence="2 8" id="KW-0812">Transmembrane</keyword>
<reference evidence="12" key="1">
    <citation type="journal article" date="2019" name="Int. J. Syst. Evol. Microbiol.">
        <title>The Global Catalogue of Microorganisms (GCM) 10K type strain sequencing project: providing services to taxonomists for standard genome sequencing and annotation.</title>
        <authorList>
            <consortium name="The Broad Institute Genomics Platform"/>
            <consortium name="The Broad Institute Genome Sequencing Center for Infectious Disease"/>
            <person name="Wu L."/>
            <person name="Ma J."/>
        </authorList>
    </citation>
    <scope>NUCLEOTIDE SEQUENCE [LARGE SCALE GENOMIC DNA]</scope>
    <source>
        <strain evidence="12">CGMCC 1.10992</strain>
    </source>
</reference>
<dbReference type="PANTHER" id="PTHR32089:SF119">
    <property type="entry name" value="METHYL-ACCEPTING CHEMOTAXIS PROTEIN CTPL"/>
    <property type="match status" value="1"/>
</dbReference>
<comment type="subcellular location">
    <subcellularLocation>
        <location evidence="1">Membrane</location>
        <topology evidence="1">Multi-pass membrane protein</topology>
    </subcellularLocation>
</comment>
<evidence type="ECO:0000259" key="9">
    <source>
        <dbReference type="PROSITE" id="PS50111"/>
    </source>
</evidence>
<evidence type="ECO:0000256" key="3">
    <source>
        <dbReference type="ARBA" id="ARBA00022989"/>
    </source>
</evidence>
<comment type="similarity">
    <text evidence="6">Belongs to the methyl-accepting chemotaxis (MCP) protein family.</text>
</comment>
<dbReference type="SUPFAM" id="SSF58104">
    <property type="entry name" value="Methyl-accepting chemotaxis protein (MCP) signaling domain"/>
    <property type="match status" value="1"/>
</dbReference>
<dbReference type="InterPro" id="IPR032255">
    <property type="entry name" value="HBM"/>
</dbReference>
<evidence type="ECO:0000256" key="5">
    <source>
        <dbReference type="ARBA" id="ARBA00023224"/>
    </source>
</evidence>